<accession>A0A4V2JDZ9</accession>
<name>A0A4V2JDZ9_9HYPH</name>
<dbReference type="Proteomes" id="UP000291613">
    <property type="component" value="Unassembled WGS sequence"/>
</dbReference>
<protein>
    <submittedName>
        <fullName evidence="4">L-histidine N(Alpha)-methyltransferase</fullName>
        <ecNumber evidence="4">2.1.1.44</ecNumber>
    </submittedName>
</protein>
<dbReference type="InterPro" id="IPR019257">
    <property type="entry name" value="MeTrfase_dom"/>
</dbReference>
<dbReference type="SUPFAM" id="SSF53335">
    <property type="entry name" value="S-adenosyl-L-methionine-dependent methyltransferases"/>
    <property type="match status" value="1"/>
</dbReference>
<comment type="caution">
    <text evidence="4">The sequence shown here is derived from an EMBL/GenBank/DDBJ whole genome shotgun (WGS) entry which is preliminary data.</text>
</comment>
<dbReference type="Pfam" id="PF10017">
    <property type="entry name" value="Methyltransf_33"/>
    <property type="match status" value="1"/>
</dbReference>
<gene>
    <name evidence="4" type="primary">egtD</name>
    <name evidence="4" type="ORF">EYR15_09840</name>
</gene>
<dbReference type="InterPro" id="IPR017804">
    <property type="entry name" value="MeTrfase_EgtD-like"/>
</dbReference>
<dbReference type="EMBL" id="SIUB01000004">
    <property type="protein sequence ID" value="TBN53316.1"/>
    <property type="molecule type" value="Genomic_DNA"/>
</dbReference>
<dbReference type="PANTHER" id="PTHR43397">
    <property type="entry name" value="ERGOTHIONEINE BIOSYNTHESIS PROTEIN 1"/>
    <property type="match status" value="1"/>
</dbReference>
<dbReference type="InterPro" id="IPR051128">
    <property type="entry name" value="EgtD_Methyltrsf_superfamily"/>
</dbReference>
<evidence type="ECO:0000256" key="1">
    <source>
        <dbReference type="ARBA" id="ARBA00022603"/>
    </source>
</evidence>
<sequence length="321" mass="35121">MLEKTDFRTAQREAFEADIIEGLSRTPQKTLPCRWLYDDRGSELFEQITALPEYYPTRTETAILREQAGEIAAFCGPRTVLVEYGAGAGVKTEILLGALENPALYLPIDIAGDFLATSAARIERRFPYIEIRPVVADFTDEFDLPDDLPKLTPRVAFFPGSTIGNLDRDEAVAFLRRVRAQVGEAGKAVIGVDLKKDLARLLPAYDDAAGVTAAFNLNLLTRINAELGGDFAEDGFAHEARWSEATSAVEMHMVSLRAQKAEVAGRSFSFAEGETIHTESSRKYSTSSFAELAEEAGWSVAHVWSDPDGLFAVFGLAGTSD</sequence>
<evidence type="ECO:0000256" key="2">
    <source>
        <dbReference type="ARBA" id="ARBA00022679"/>
    </source>
</evidence>
<dbReference type="GO" id="GO:0052706">
    <property type="term" value="F:L-histidine N(alpha)-methyltransferase activity"/>
    <property type="evidence" value="ECO:0007669"/>
    <property type="project" value="UniProtKB-EC"/>
</dbReference>
<dbReference type="RefSeq" id="WP_131003374.1">
    <property type="nucleotide sequence ID" value="NZ_JBHSZR010000007.1"/>
</dbReference>
<evidence type="ECO:0000313" key="5">
    <source>
        <dbReference type="Proteomes" id="UP000291613"/>
    </source>
</evidence>
<organism evidence="4 5">
    <name type="scientific">Hansschlegelia quercus</name>
    <dbReference type="NCBI Taxonomy" id="2528245"/>
    <lineage>
        <taxon>Bacteria</taxon>
        <taxon>Pseudomonadati</taxon>
        <taxon>Pseudomonadota</taxon>
        <taxon>Alphaproteobacteria</taxon>
        <taxon>Hyphomicrobiales</taxon>
        <taxon>Methylopilaceae</taxon>
        <taxon>Hansschlegelia</taxon>
    </lineage>
</organism>
<dbReference type="InterPro" id="IPR029063">
    <property type="entry name" value="SAM-dependent_MTases_sf"/>
</dbReference>
<dbReference type="OrthoDB" id="5289726at2"/>
<evidence type="ECO:0000313" key="4">
    <source>
        <dbReference type="EMBL" id="TBN53316.1"/>
    </source>
</evidence>
<dbReference type="PANTHER" id="PTHR43397:SF1">
    <property type="entry name" value="ERGOTHIONEINE BIOSYNTHESIS PROTEIN 1"/>
    <property type="match status" value="1"/>
</dbReference>
<keyword evidence="1 4" id="KW-0489">Methyltransferase</keyword>
<dbReference type="InterPro" id="IPR035094">
    <property type="entry name" value="EgtD"/>
</dbReference>
<feature type="domain" description="Histidine-specific methyltransferase SAM-dependent" evidence="3">
    <location>
        <begin position="15"/>
        <end position="314"/>
    </location>
</feature>
<proteinExistence type="predicted"/>
<dbReference type="PIRSF" id="PIRSF018005">
    <property type="entry name" value="UCP018005"/>
    <property type="match status" value="1"/>
</dbReference>
<dbReference type="AlphaFoldDB" id="A0A4V2JDZ9"/>
<dbReference type="EC" id="2.1.1.44" evidence="4"/>
<dbReference type="NCBIfam" id="TIGR03438">
    <property type="entry name" value="egtD_ergothio"/>
    <property type="match status" value="1"/>
</dbReference>
<evidence type="ECO:0000259" key="3">
    <source>
        <dbReference type="Pfam" id="PF10017"/>
    </source>
</evidence>
<reference evidence="4 5" key="1">
    <citation type="submission" date="2019-02" db="EMBL/GenBank/DDBJ databases">
        <title>Hansschlegelia quercus sp. nov., a novel methylotrophic bacterium from buds of oak (Quercus robur L.).</title>
        <authorList>
            <person name="Agafonova N.V."/>
            <person name="Kaparullina E.N."/>
            <person name="Grouzdev D.S."/>
            <person name="Doronina N.V."/>
        </authorList>
    </citation>
    <scope>NUCLEOTIDE SEQUENCE [LARGE SCALE GENOMIC DNA]</scope>
    <source>
        <strain evidence="4 5">Dub</strain>
    </source>
</reference>
<dbReference type="GO" id="GO:0032259">
    <property type="term" value="P:methylation"/>
    <property type="evidence" value="ECO:0007669"/>
    <property type="project" value="UniProtKB-KW"/>
</dbReference>
<keyword evidence="5" id="KW-1185">Reference proteome</keyword>
<keyword evidence="2 4" id="KW-0808">Transferase</keyword>
<dbReference type="Gene3D" id="3.40.50.150">
    <property type="entry name" value="Vaccinia Virus protein VP39"/>
    <property type="match status" value="1"/>
</dbReference>